<feature type="region of interest" description="Disordered" evidence="2">
    <location>
        <begin position="139"/>
        <end position="187"/>
    </location>
</feature>
<name>A0A6L2LLI7_TANCI</name>
<gene>
    <name evidence="3" type="ORF">Tci_033112</name>
</gene>
<evidence type="ECO:0000256" key="1">
    <source>
        <dbReference type="SAM" id="Coils"/>
    </source>
</evidence>
<reference evidence="3" key="1">
    <citation type="journal article" date="2019" name="Sci. Rep.">
        <title>Draft genome of Tanacetum cinerariifolium, the natural source of mosquito coil.</title>
        <authorList>
            <person name="Yamashiro T."/>
            <person name="Shiraishi A."/>
            <person name="Satake H."/>
            <person name="Nakayama K."/>
        </authorList>
    </citation>
    <scope>NUCLEOTIDE SEQUENCE</scope>
</reference>
<protein>
    <submittedName>
        <fullName evidence="3">Uncharacterized protein</fullName>
    </submittedName>
</protein>
<accession>A0A6L2LLI7</accession>
<dbReference type="EMBL" id="BKCJ010004454">
    <property type="protein sequence ID" value="GEU61134.1"/>
    <property type="molecule type" value="Genomic_DNA"/>
</dbReference>
<keyword evidence="1" id="KW-0175">Coiled coil</keyword>
<dbReference type="AlphaFoldDB" id="A0A6L2LLI7"/>
<sequence length="187" mass="21228">MGIPTIGQTGELLPLPSVASICKNLRLLGEVNVEIDSGTKKLREKLSQEEDSEEEALEEFNSTLDNILEKLNQEKDKSCEHFGWDWPENDSTGTEVDWQDDPLHETEDFFVGLDQSIQVVVVQNNVHEEVAEEVIEMANDQAEALSDQEVTDECLDDEQGEERGLESPKKRWSRMKSQRKADKDPLV</sequence>
<evidence type="ECO:0000256" key="2">
    <source>
        <dbReference type="SAM" id="MobiDB-lite"/>
    </source>
</evidence>
<feature type="compositionally biased region" description="Acidic residues" evidence="2">
    <location>
        <begin position="149"/>
        <end position="160"/>
    </location>
</feature>
<proteinExistence type="predicted"/>
<evidence type="ECO:0000313" key="3">
    <source>
        <dbReference type="EMBL" id="GEU61134.1"/>
    </source>
</evidence>
<feature type="coiled-coil region" evidence="1">
    <location>
        <begin position="39"/>
        <end position="77"/>
    </location>
</feature>
<comment type="caution">
    <text evidence="3">The sequence shown here is derived from an EMBL/GenBank/DDBJ whole genome shotgun (WGS) entry which is preliminary data.</text>
</comment>
<organism evidence="3">
    <name type="scientific">Tanacetum cinerariifolium</name>
    <name type="common">Dalmatian daisy</name>
    <name type="synonym">Chrysanthemum cinerariifolium</name>
    <dbReference type="NCBI Taxonomy" id="118510"/>
    <lineage>
        <taxon>Eukaryota</taxon>
        <taxon>Viridiplantae</taxon>
        <taxon>Streptophyta</taxon>
        <taxon>Embryophyta</taxon>
        <taxon>Tracheophyta</taxon>
        <taxon>Spermatophyta</taxon>
        <taxon>Magnoliopsida</taxon>
        <taxon>eudicotyledons</taxon>
        <taxon>Gunneridae</taxon>
        <taxon>Pentapetalae</taxon>
        <taxon>asterids</taxon>
        <taxon>campanulids</taxon>
        <taxon>Asterales</taxon>
        <taxon>Asteraceae</taxon>
        <taxon>Asteroideae</taxon>
        <taxon>Anthemideae</taxon>
        <taxon>Anthemidinae</taxon>
        <taxon>Tanacetum</taxon>
    </lineage>
</organism>